<dbReference type="Proteomes" id="UP000309340">
    <property type="component" value="Unassembled WGS sequence"/>
</dbReference>
<accession>A0A4U0WS03</accession>
<reference evidence="7 8" key="1">
    <citation type="submission" date="2017-03" db="EMBL/GenBank/DDBJ databases">
        <title>Genomes of endolithic fungi from Antarctica.</title>
        <authorList>
            <person name="Coleine C."/>
            <person name="Masonjones S."/>
            <person name="Stajich J.E."/>
        </authorList>
    </citation>
    <scope>NUCLEOTIDE SEQUENCE [LARGE SCALE GENOMIC DNA]</scope>
    <source>
        <strain evidence="7 8">CCFEE 5184</strain>
    </source>
</reference>
<evidence type="ECO:0000256" key="6">
    <source>
        <dbReference type="SAM" id="Phobius"/>
    </source>
</evidence>
<name>A0A4U0WS03_9PEZI</name>
<gene>
    <name evidence="7" type="ORF">B0A55_08419</name>
</gene>
<evidence type="ECO:0000256" key="5">
    <source>
        <dbReference type="SAM" id="MobiDB-lite"/>
    </source>
</evidence>
<keyword evidence="3 6" id="KW-1133">Transmembrane helix</keyword>
<comment type="subcellular location">
    <subcellularLocation>
        <location evidence="1">Membrane</location>
        <topology evidence="1">Multi-pass membrane protein</topology>
    </subcellularLocation>
</comment>
<feature type="transmembrane region" description="Helical" evidence="6">
    <location>
        <begin position="218"/>
        <end position="242"/>
    </location>
</feature>
<evidence type="ECO:0000256" key="2">
    <source>
        <dbReference type="ARBA" id="ARBA00022692"/>
    </source>
</evidence>
<feature type="transmembrane region" description="Helical" evidence="6">
    <location>
        <begin position="140"/>
        <end position="159"/>
    </location>
</feature>
<keyword evidence="8" id="KW-1185">Reference proteome</keyword>
<feature type="transmembrane region" description="Helical" evidence="6">
    <location>
        <begin position="61"/>
        <end position="82"/>
    </location>
</feature>
<feature type="region of interest" description="Disordered" evidence="5">
    <location>
        <begin position="349"/>
        <end position="453"/>
    </location>
</feature>
<dbReference type="InterPro" id="IPR005178">
    <property type="entry name" value="Ostalpha/TMEM184C"/>
</dbReference>
<dbReference type="OrthoDB" id="5348404at2759"/>
<feature type="transmembrane region" description="Helical" evidence="6">
    <location>
        <begin position="26"/>
        <end position="49"/>
    </location>
</feature>
<proteinExistence type="predicted"/>
<dbReference type="SMART" id="SM01417">
    <property type="entry name" value="Solute_trans_a"/>
    <property type="match status" value="1"/>
</dbReference>
<evidence type="ECO:0000256" key="1">
    <source>
        <dbReference type="ARBA" id="ARBA00004141"/>
    </source>
</evidence>
<feature type="compositionally biased region" description="Polar residues" evidence="5">
    <location>
        <begin position="420"/>
        <end position="429"/>
    </location>
</feature>
<feature type="transmembrane region" description="Helical" evidence="6">
    <location>
        <begin position="94"/>
        <end position="112"/>
    </location>
</feature>
<keyword evidence="4 6" id="KW-0472">Membrane</keyword>
<dbReference type="EMBL" id="NAJQ01000660">
    <property type="protein sequence ID" value="TKA66260.1"/>
    <property type="molecule type" value="Genomic_DNA"/>
</dbReference>
<sequence>MHLNTTCPVPAGSEDYGVRGTAWKPIVWAAAACTVTTIAIALSLITLHLRRYRAPKEQRQIVRIVFCVIVYAVVAFFEVFSYEAAQYVDPLGDLYEAFGLCALYLLFLQYAAPSGTFNDDIFSAVRAAEETTISFDWVRVGYIFVFQYPIVETLCVIVIESTEAAGRYCTNSLDPWFGHFWVEIMQSIGIGACVFAIIRFRGNMKQRMKVRRGLAKLVCFKVIVFIRFMQAWVFSLLLQYKVIKPSATFSYNDILWGVPGLATCAEMALFSLGFWYAFSSTEYGSNVKPRDPPLSLGKAILDAMNPWDLISGIARIFSLSSEMHQSGDWAKYRAAISISGKIKDYRNKKRSGANSGYREVGEDMEALNKPTLSHGRSGSAASETEYAPTTGLGGQQLYQPPSGSPPDDASSYLMPHASPRASTQGQWNGQRYDRSPSPGVRYSLDGTALHEVV</sequence>
<comment type="caution">
    <text evidence="7">The sequence shown here is derived from an EMBL/GenBank/DDBJ whole genome shotgun (WGS) entry which is preliminary data.</text>
</comment>
<evidence type="ECO:0000256" key="3">
    <source>
        <dbReference type="ARBA" id="ARBA00022989"/>
    </source>
</evidence>
<dbReference type="PANTHER" id="PTHR23423">
    <property type="entry name" value="ORGANIC SOLUTE TRANSPORTER-RELATED"/>
    <property type="match status" value="1"/>
</dbReference>
<organism evidence="7 8">
    <name type="scientific">Friedmanniomyces simplex</name>
    <dbReference type="NCBI Taxonomy" id="329884"/>
    <lineage>
        <taxon>Eukaryota</taxon>
        <taxon>Fungi</taxon>
        <taxon>Dikarya</taxon>
        <taxon>Ascomycota</taxon>
        <taxon>Pezizomycotina</taxon>
        <taxon>Dothideomycetes</taxon>
        <taxon>Dothideomycetidae</taxon>
        <taxon>Mycosphaerellales</taxon>
        <taxon>Teratosphaeriaceae</taxon>
        <taxon>Friedmanniomyces</taxon>
    </lineage>
</organism>
<evidence type="ECO:0000313" key="8">
    <source>
        <dbReference type="Proteomes" id="UP000309340"/>
    </source>
</evidence>
<protein>
    <submittedName>
        <fullName evidence="7">Uncharacterized protein</fullName>
    </submittedName>
</protein>
<evidence type="ECO:0000313" key="7">
    <source>
        <dbReference type="EMBL" id="TKA66260.1"/>
    </source>
</evidence>
<dbReference type="GO" id="GO:0016020">
    <property type="term" value="C:membrane"/>
    <property type="evidence" value="ECO:0007669"/>
    <property type="project" value="UniProtKB-SubCell"/>
</dbReference>
<feature type="compositionally biased region" description="Polar residues" evidence="5">
    <location>
        <begin position="370"/>
        <end position="382"/>
    </location>
</feature>
<keyword evidence="2 6" id="KW-0812">Transmembrane</keyword>
<feature type="transmembrane region" description="Helical" evidence="6">
    <location>
        <begin position="179"/>
        <end position="198"/>
    </location>
</feature>
<evidence type="ECO:0000256" key="4">
    <source>
        <dbReference type="ARBA" id="ARBA00023136"/>
    </source>
</evidence>
<dbReference type="STRING" id="329884.A0A4U0WS03"/>
<dbReference type="AlphaFoldDB" id="A0A4U0WS03"/>
<dbReference type="Pfam" id="PF03619">
    <property type="entry name" value="Solute_trans_a"/>
    <property type="match status" value="1"/>
</dbReference>
<feature type="transmembrane region" description="Helical" evidence="6">
    <location>
        <begin position="254"/>
        <end position="278"/>
    </location>
</feature>